<keyword evidence="2" id="KW-1185">Reference proteome</keyword>
<reference evidence="1 2" key="1">
    <citation type="submission" date="2018-11" db="EMBL/GenBank/DDBJ databases">
        <title>Genome sequencing of Paenibacillus sp. KCOM 3021 (= ChDC PVNT-B20).</title>
        <authorList>
            <person name="Kook J.-K."/>
            <person name="Park S.-N."/>
            <person name="Lim Y.K."/>
        </authorList>
    </citation>
    <scope>NUCLEOTIDE SEQUENCE [LARGE SCALE GENOMIC DNA]</scope>
    <source>
        <strain evidence="1 2">KCOM 3021</strain>
    </source>
</reference>
<dbReference type="EMBL" id="RRCN01000001">
    <property type="protein sequence ID" value="RRJ65992.1"/>
    <property type="molecule type" value="Genomic_DNA"/>
</dbReference>
<proteinExistence type="predicted"/>
<gene>
    <name evidence="1" type="ORF">EHV15_26040</name>
</gene>
<dbReference type="Proteomes" id="UP000267017">
    <property type="component" value="Unassembled WGS sequence"/>
</dbReference>
<evidence type="ECO:0000313" key="2">
    <source>
        <dbReference type="Proteomes" id="UP000267017"/>
    </source>
</evidence>
<organism evidence="1 2">
    <name type="scientific">Paenibacillus oralis</name>
    <dbReference type="NCBI Taxonomy" id="2490856"/>
    <lineage>
        <taxon>Bacteria</taxon>
        <taxon>Bacillati</taxon>
        <taxon>Bacillota</taxon>
        <taxon>Bacilli</taxon>
        <taxon>Bacillales</taxon>
        <taxon>Paenibacillaceae</taxon>
        <taxon>Paenibacillus</taxon>
    </lineage>
</organism>
<dbReference type="AlphaFoldDB" id="A0A3P3U6J5"/>
<sequence>MVLKDLSRIKPGLIAVQEVQEHVQLAELQQFGQPFLLLRLQRALTAASSMSGLCSTSYGG</sequence>
<protein>
    <submittedName>
        <fullName evidence="1">Uncharacterized protein</fullName>
    </submittedName>
</protein>
<dbReference type="RefSeq" id="WP_128633789.1">
    <property type="nucleotide sequence ID" value="NZ_RRCN01000001.1"/>
</dbReference>
<name>A0A3P3U6J5_9BACL</name>
<accession>A0A3P3U6J5</accession>
<comment type="caution">
    <text evidence="1">The sequence shown here is derived from an EMBL/GenBank/DDBJ whole genome shotgun (WGS) entry which is preliminary data.</text>
</comment>
<evidence type="ECO:0000313" key="1">
    <source>
        <dbReference type="EMBL" id="RRJ65992.1"/>
    </source>
</evidence>